<dbReference type="AlphaFoldDB" id="A0A3L6DNB0"/>
<dbReference type="EMBL" id="NCVQ01000009">
    <property type="protein sequence ID" value="PWZ10192.1"/>
    <property type="molecule type" value="Genomic_DNA"/>
</dbReference>
<evidence type="ECO:0000313" key="1">
    <source>
        <dbReference type="EMBL" id="PWZ10192.1"/>
    </source>
</evidence>
<sequence length="88" mass="9930">MTTGSWSAEQKRRIHRRVQRQALRGMVGSGCWRGEVTTGASSMDRGAEMEVEAVEDVFEEVKRILRSALDGHNVCILAYGHNQMLLRL</sequence>
<organism evidence="1 2">
    <name type="scientific">Zea mays</name>
    <name type="common">Maize</name>
    <dbReference type="NCBI Taxonomy" id="4577"/>
    <lineage>
        <taxon>Eukaryota</taxon>
        <taxon>Viridiplantae</taxon>
        <taxon>Streptophyta</taxon>
        <taxon>Embryophyta</taxon>
        <taxon>Tracheophyta</taxon>
        <taxon>Spermatophyta</taxon>
        <taxon>Magnoliopsida</taxon>
        <taxon>Liliopsida</taxon>
        <taxon>Poales</taxon>
        <taxon>Poaceae</taxon>
        <taxon>PACMAD clade</taxon>
        <taxon>Panicoideae</taxon>
        <taxon>Andropogonodae</taxon>
        <taxon>Andropogoneae</taxon>
        <taxon>Tripsacinae</taxon>
        <taxon>Zea</taxon>
    </lineage>
</organism>
<gene>
    <name evidence="1" type="ORF">Zm00014a_020085</name>
</gene>
<protein>
    <submittedName>
        <fullName evidence="1">Uncharacterized protein</fullName>
    </submittedName>
</protein>
<dbReference type="Proteomes" id="UP000251960">
    <property type="component" value="Chromosome 8"/>
</dbReference>
<comment type="caution">
    <text evidence="1">The sequence shown here is derived from an EMBL/GenBank/DDBJ whole genome shotgun (WGS) entry which is preliminary data.</text>
</comment>
<name>A0A3L6DNB0_MAIZE</name>
<proteinExistence type="predicted"/>
<dbReference type="InterPro" id="IPR036961">
    <property type="entry name" value="Kinesin_motor_dom_sf"/>
</dbReference>
<dbReference type="Gene3D" id="3.40.850.10">
    <property type="entry name" value="Kinesin motor domain"/>
    <property type="match status" value="1"/>
</dbReference>
<accession>A0A3L6DNB0</accession>
<evidence type="ECO:0000313" key="2">
    <source>
        <dbReference type="Proteomes" id="UP000251960"/>
    </source>
</evidence>
<reference evidence="1 2" key="1">
    <citation type="journal article" date="2018" name="Nat. Genet.">
        <title>Extensive intraspecific gene order and gene structural variations between Mo17 and other maize genomes.</title>
        <authorList>
            <person name="Sun S."/>
            <person name="Zhou Y."/>
            <person name="Chen J."/>
            <person name="Shi J."/>
            <person name="Zhao H."/>
            <person name="Zhao H."/>
            <person name="Song W."/>
            <person name="Zhang M."/>
            <person name="Cui Y."/>
            <person name="Dong X."/>
            <person name="Liu H."/>
            <person name="Ma X."/>
            <person name="Jiao Y."/>
            <person name="Wang B."/>
            <person name="Wei X."/>
            <person name="Stein J.C."/>
            <person name="Glaubitz J.C."/>
            <person name="Lu F."/>
            <person name="Yu G."/>
            <person name="Liang C."/>
            <person name="Fengler K."/>
            <person name="Li B."/>
            <person name="Rafalski A."/>
            <person name="Schnable P.S."/>
            <person name="Ware D.H."/>
            <person name="Buckler E.S."/>
            <person name="Lai J."/>
        </authorList>
    </citation>
    <scope>NUCLEOTIDE SEQUENCE [LARGE SCALE GENOMIC DNA]</scope>
    <source>
        <strain evidence="2">cv. Missouri 17</strain>
        <tissue evidence="1">Seedling</tissue>
    </source>
</reference>